<keyword evidence="9" id="KW-0472">Membrane</keyword>
<keyword evidence="8" id="KW-1133">Transmembrane helix</keyword>
<dbReference type="PANTHER" id="PTHR33446:SF2">
    <property type="entry name" value="PROTEIN TONB"/>
    <property type="match status" value="1"/>
</dbReference>
<comment type="subcellular location">
    <subcellularLocation>
        <location evidence="1">Cell inner membrane</location>
        <topology evidence="1">Single-pass membrane protein</topology>
        <orientation evidence="1">Periplasmic side</orientation>
    </subcellularLocation>
</comment>
<evidence type="ECO:0000256" key="5">
    <source>
        <dbReference type="ARBA" id="ARBA00022519"/>
    </source>
</evidence>
<dbReference type="InterPro" id="IPR051045">
    <property type="entry name" value="TonB-dependent_transducer"/>
</dbReference>
<evidence type="ECO:0000256" key="7">
    <source>
        <dbReference type="ARBA" id="ARBA00022927"/>
    </source>
</evidence>
<dbReference type="GO" id="GO:0031992">
    <property type="term" value="F:energy transducer activity"/>
    <property type="evidence" value="ECO:0007669"/>
    <property type="project" value="TreeGrafter"/>
</dbReference>
<organism evidence="12 13">
    <name type="scientific">Thalassobaculum fulvum</name>
    <dbReference type="NCBI Taxonomy" id="1633335"/>
    <lineage>
        <taxon>Bacteria</taxon>
        <taxon>Pseudomonadati</taxon>
        <taxon>Pseudomonadota</taxon>
        <taxon>Alphaproteobacteria</taxon>
        <taxon>Rhodospirillales</taxon>
        <taxon>Thalassobaculaceae</taxon>
        <taxon>Thalassobaculum</taxon>
    </lineage>
</organism>
<evidence type="ECO:0000256" key="1">
    <source>
        <dbReference type="ARBA" id="ARBA00004383"/>
    </source>
</evidence>
<keyword evidence="6" id="KW-0812">Transmembrane</keyword>
<dbReference type="InterPro" id="IPR037682">
    <property type="entry name" value="TonB_C"/>
</dbReference>
<reference evidence="12" key="2">
    <citation type="submission" date="2020-09" db="EMBL/GenBank/DDBJ databases">
        <authorList>
            <person name="Sun Q."/>
            <person name="Kim S."/>
        </authorList>
    </citation>
    <scope>NUCLEOTIDE SEQUENCE</scope>
    <source>
        <strain evidence="12">KCTC 42651</strain>
    </source>
</reference>
<comment type="caution">
    <text evidence="12">The sequence shown here is derived from an EMBL/GenBank/DDBJ whole genome shotgun (WGS) entry which is preliminary data.</text>
</comment>
<dbReference type="GO" id="GO:0015031">
    <property type="term" value="P:protein transport"/>
    <property type="evidence" value="ECO:0007669"/>
    <property type="project" value="UniProtKB-KW"/>
</dbReference>
<feature type="region of interest" description="Disordered" evidence="10">
    <location>
        <begin position="99"/>
        <end position="196"/>
    </location>
</feature>
<evidence type="ECO:0000256" key="4">
    <source>
        <dbReference type="ARBA" id="ARBA00022475"/>
    </source>
</evidence>
<reference evidence="12" key="1">
    <citation type="journal article" date="2014" name="Int. J. Syst. Evol. Microbiol.">
        <title>Complete genome sequence of Corynebacterium casei LMG S-19264T (=DSM 44701T), isolated from a smear-ripened cheese.</title>
        <authorList>
            <consortium name="US DOE Joint Genome Institute (JGI-PGF)"/>
            <person name="Walter F."/>
            <person name="Albersmeier A."/>
            <person name="Kalinowski J."/>
            <person name="Ruckert C."/>
        </authorList>
    </citation>
    <scope>NUCLEOTIDE SEQUENCE</scope>
    <source>
        <strain evidence="12">KCTC 42651</strain>
    </source>
</reference>
<evidence type="ECO:0000256" key="8">
    <source>
        <dbReference type="ARBA" id="ARBA00022989"/>
    </source>
</evidence>
<keyword evidence="7" id="KW-0653">Protein transport</keyword>
<evidence type="ECO:0000313" key="13">
    <source>
        <dbReference type="Proteomes" id="UP000630353"/>
    </source>
</evidence>
<evidence type="ECO:0000256" key="2">
    <source>
        <dbReference type="ARBA" id="ARBA00006555"/>
    </source>
</evidence>
<dbReference type="SUPFAM" id="SSF74653">
    <property type="entry name" value="TolA/TonB C-terminal domain"/>
    <property type="match status" value="1"/>
</dbReference>
<dbReference type="PANTHER" id="PTHR33446">
    <property type="entry name" value="PROTEIN TONB-RELATED"/>
    <property type="match status" value="1"/>
</dbReference>
<dbReference type="GO" id="GO:0055085">
    <property type="term" value="P:transmembrane transport"/>
    <property type="evidence" value="ECO:0007669"/>
    <property type="project" value="InterPro"/>
</dbReference>
<feature type="compositionally biased region" description="Pro residues" evidence="10">
    <location>
        <begin position="99"/>
        <end position="109"/>
    </location>
</feature>
<evidence type="ECO:0000256" key="3">
    <source>
        <dbReference type="ARBA" id="ARBA00022448"/>
    </source>
</evidence>
<keyword evidence="3" id="KW-0813">Transport</keyword>
<feature type="compositionally biased region" description="Low complexity" evidence="10">
    <location>
        <begin position="130"/>
        <end position="141"/>
    </location>
</feature>
<comment type="similarity">
    <text evidence="2">Belongs to the TonB family.</text>
</comment>
<dbReference type="InterPro" id="IPR006260">
    <property type="entry name" value="TonB/TolA_C"/>
</dbReference>
<dbReference type="NCBIfam" id="TIGR01352">
    <property type="entry name" value="tonB_Cterm"/>
    <property type="match status" value="1"/>
</dbReference>
<keyword evidence="5" id="KW-0997">Cell inner membrane</keyword>
<dbReference type="EMBL" id="BMZS01000016">
    <property type="protein sequence ID" value="GHD63116.1"/>
    <property type="molecule type" value="Genomic_DNA"/>
</dbReference>
<evidence type="ECO:0000256" key="6">
    <source>
        <dbReference type="ARBA" id="ARBA00022692"/>
    </source>
</evidence>
<sequence>MHRPTTASGAAFGGPVAVSLCLHLALAGALLDLVGATTTPVPAPAVIAVPFTVVPYVAVRAARASAAEPAKAVPAAVAPVQAPVAAATPARAAAAPVPQAPVPQAPVPQAPIARAPRAPIPSPARPIPVPAAAAPGSAQAAPPHPETVALRRDVPDAAAPSPEAVTATELTERRKTPPPPTGGQATSASPATQTAGAAVPGLANGRATDIARPVAAAAGNPVPAYPRQARLKGWEGTVVLAVTVGPDGRCRSLAVARSSGFALLDRAALEAVRQWRFEPARRNGLAVEAVAEVPVTFRLT</sequence>
<gene>
    <name evidence="12" type="ORF">GCM10017083_52800</name>
</gene>
<dbReference type="RefSeq" id="WP_189995426.1">
    <property type="nucleotide sequence ID" value="NZ_BMZS01000016.1"/>
</dbReference>
<dbReference type="Proteomes" id="UP000630353">
    <property type="component" value="Unassembled WGS sequence"/>
</dbReference>
<keyword evidence="4" id="KW-1003">Cell membrane</keyword>
<dbReference type="AlphaFoldDB" id="A0A918XYL9"/>
<accession>A0A918XYL9</accession>
<feature type="compositionally biased region" description="Pro residues" evidence="10">
    <location>
        <begin position="118"/>
        <end position="129"/>
    </location>
</feature>
<keyword evidence="13" id="KW-1185">Reference proteome</keyword>
<name>A0A918XYL9_9PROT</name>
<proteinExistence type="inferred from homology"/>
<feature type="compositionally biased region" description="Low complexity" evidence="10">
    <location>
        <begin position="183"/>
        <end position="196"/>
    </location>
</feature>
<dbReference type="Pfam" id="PF03544">
    <property type="entry name" value="TonB_C"/>
    <property type="match status" value="1"/>
</dbReference>
<dbReference type="PROSITE" id="PS52015">
    <property type="entry name" value="TONB_CTD"/>
    <property type="match status" value="1"/>
</dbReference>
<dbReference type="Gene3D" id="3.30.1150.10">
    <property type="match status" value="1"/>
</dbReference>
<protein>
    <recommendedName>
        <fullName evidence="11">TonB C-terminal domain-containing protein</fullName>
    </recommendedName>
</protein>
<evidence type="ECO:0000256" key="10">
    <source>
        <dbReference type="SAM" id="MobiDB-lite"/>
    </source>
</evidence>
<evidence type="ECO:0000259" key="11">
    <source>
        <dbReference type="PROSITE" id="PS52015"/>
    </source>
</evidence>
<feature type="domain" description="TonB C-terminal" evidence="11">
    <location>
        <begin position="210"/>
        <end position="300"/>
    </location>
</feature>
<evidence type="ECO:0000256" key="9">
    <source>
        <dbReference type="ARBA" id="ARBA00023136"/>
    </source>
</evidence>
<dbReference type="GO" id="GO:0098797">
    <property type="term" value="C:plasma membrane protein complex"/>
    <property type="evidence" value="ECO:0007669"/>
    <property type="project" value="TreeGrafter"/>
</dbReference>
<evidence type="ECO:0000313" key="12">
    <source>
        <dbReference type="EMBL" id="GHD63116.1"/>
    </source>
</evidence>